<proteinExistence type="predicted"/>
<evidence type="ECO:0000313" key="3">
    <source>
        <dbReference type="Proteomes" id="UP000193467"/>
    </source>
</evidence>
<name>A0A1Y2FD32_9BASI</name>
<evidence type="ECO:0000256" key="1">
    <source>
        <dbReference type="SAM" id="MobiDB-lite"/>
    </source>
</evidence>
<evidence type="ECO:0000313" key="2">
    <source>
        <dbReference type="EMBL" id="ORY81832.1"/>
    </source>
</evidence>
<gene>
    <name evidence="2" type="ORF">BCR35DRAFT_341248</name>
</gene>
<feature type="compositionally biased region" description="Low complexity" evidence="1">
    <location>
        <begin position="75"/>
        <end position="99"/>
    </location>
</feature>
<protein>
    <submittedName>
        <fullName evidence="2">Uncharacterized protein</fullName>
    </submittedName>
</protein>
<keyword evidence="3" id="KW-1185">Reference proteome</keyword>
<feature type="region of interest" description="Disordered" evidence="1">
    <location>
        <begin position="1"/>
        <end position="165"/>
    </location>
</feature>
<feature type="compositionally biased region" description="Pro residues" evidence="1">
    <location>
        <begin position="59"/>
        <end position="69"/>
    </location>
</feature>
<organism evidence="2 3">
    <name type="scientific">Leucosporidium creatinivorum</name>
    <dbReference type="NCBI Taxonomy" id="106004"/>
    <lineage>
        <taxon>Eukaryota</taxon>
        <taxon>Fungi</taxon>
        <taxon>Dikarya</taxon>
        <taxon>Basidiomycota</taxon>
        <taxon>Pucciniomycotina</taxon>
        <taxon>Microbotryomycetes</taxon>
        <taxon>Leucosporidiales</taxon>
        <taxon>Leucosporidium</taxon>
    </lineage>
</organism>
<accession>A0A1Y2FD32</accession>
<comment type="caution">
    <text evidence="2">The sequence shown here is derived from an EMBL/GenBank/DDBJ whole genome shotgun (WGS) entry which is preliminary data.</text>
</comment>
<dbReference type="Proteomes" id="UP000193467">
    <property type="component" value="Unassembled WGS sequence"/>
</dbReference>
<sequence length="243" mass="27028">MHRTSPQENPTSAVANSKTSRHQRIDSGYSSDPLDSTLLAPPKPTLAPLDINRALSPPKYSPCPAPPMNTPLAHTLSGSPPSNGSSLSRRLSKSTSLLRRLTRRLSTERKKDEQQGISPAPLPPPATATRHSRAVSAPQPRYEMRAQEAPLRRRSTRREQPRIEAEEDQRYQVEWRERHAAAAGFFDTRQRIRPDVSAMPSSPPRIHSVHPSSLSTFAPRAPLVSTQDRSRRAGVCFEKDVKC</sequence>
<feature type="compositionally biased region" description="Basic and acidic residues" evidence="1">
    <location>
        <begin position="105"/>
        <end position="114"/>
    </location>
</feature>
<dbReference type="EMBL" id="MCGR01000022">
    <property type="protein sequence ID" value="ORY81832.1"/>
    <property type="molecule type" value="Genomic_DNA"/>
</dbReference>
<reference evidence="2 3" key="1">
    <citation type="submission" date="2016-07" db="EMBL/GenBank/DDBJ databases">
        <title>Pervasive Adenine N6-methylation of Active Genes in Fungi.</title>
        <authorList>
            <consortium name="DOE Joint Genome Institute"/>
            <person name="Mondo S.J."/>
            <person name="Dannebaum R.O."/>
            <person name="Kuo R.C."/>
            <person name="Labutti K."/>
            <person name="Haridas S."/>
            <person name="Kuo A."/>
            <person name="Salamov A."/>
            <person name="Ahrendt S.R."/>
            <person name="Lipzen A."/>
            <person name="Sullivan W."/>
            <person name="Andreopoulos W.B."/>
            <person name="Clum A."/>
            <person name="Lindquist E."/>
            <person name="Daum C."/>
            <person name="Ramamoorthy G.K."/>
            <person name="Gryganskyi A."/>
            <person name="Culley D."/>
            <person name="Magnuson J.K."/>
            <person name="James T.Y."/>
            <person name="O'Malley M.A."/>
            <person name="Stajich J.E."/>
            <person name="Spatafora J.W."/>
            <person name="Visel A."/>
            <person name="Grigoriev I.V."/>
        </authorList>
    </citation>
    <scope>NUCLEOTIDE SEQUENCE [LARGE SCALE GENOMIC DNA]</scope>
    <source>
        <strain evidence="2 3">62-1032</strain>
    </source>
</reference>
<feature type="compositionally biased region" description="Polar residues" evidence="1">
    <location>
        <begin position="1"/>
        <end position="18"/>
    </location>
</feature>
<dbReference type="AlphaFoldDB" id="A0A1Y2FD32"/>
<dbReference type="InParanoid" id="A0A1Y2FD32"/>